<sequence length="128" mass="14500">MYNKLKHIEGVNLLPKEVVGPALVGSVEYFNGEKSTYHGSLVATTHRLFMNLEDNDLVCVEEISFDNITRITVEELLMVGHILHIWQDDKLLISIKSISEGKLEKFLEFYYKYKAQHAADTASAEALA</sequence>
<evidence type="ECO:0000259" key="1">
    <source>
        <dbReference type="Pfam" id="PF14470"/>
    </source>
</evidence>
<dbReference type="AlphaFoldDB" id="A0A078M8M1"/>
<proteinExistence type="predicted"/>
<dbReference type="Pfam" id="PF14470">
    <property type="entry name" value="bPH_3"/>
    <property type="match status" value="1"/>
</dbReference>
<dbReference type="RefSeq" id="WP_052108983.1">
    <property type="nucleotide sequence ID" value="NZ_CCSE01000001.1"/>
</dbReference>
<protein>
    <recommendedName>
        <fullName evidence="1">YokE-like PH domain-containing protein</fullName>
    </recommendedName>
</protein>
<accession>A0A078M8M1</accession>
<name>A0A078M8M1_9STAP</name>
<dbReference type="STRING" id="1461582.BN1048_02197"/>
<evidence type="ECO:0000313" key="2">
    <source>
        <dbReference type="EMBL" id="CEA03753.1"/>
    </source>
</evidence>
<dbReference type="InterPro" id="IPR039519">
    <property type="entry name" value="YokE-like_PH"/>
</dbReference>
<reference evidence="2 3" key="1">
    <citation type="submission" date="2014-07" db="EMBL/GenBank/DDBJ databases">
        <authorList>
            <person name="Urmite Genomes Urmite Genomes"/>
        </authorList>
    </citation>
    <scope>NUCLEOTIDE SEQUENCE [LARGE SCALE GENOMIC DNA]</scope>
    <source>
        <strain evidence="2 3">13MG44_air</strain>
    </source>
</reference>
<feature type="domain" description="YokE-like PH" evidence="1">
    <location>
        <begin position="16"/>
        <end position="109"/>
    </location>
</feature>
<gene>
    <name evidence="2" type="ORF">BN1048_02197</name>
</gene>
<evidence type="ECO:0000313" key="3">
    <source>
        <dbReference type="Proteomes" id="UP000044136"/>
    </source>
</evidence>
<dbReference type="eggNOG" id="ENOG5034APX">
    <property type="taxonomic scope" value="Bacteria"/>
</dbReference>
<dbReference type="HOGENOM" id="CLU_1956658_0_0_9"/>
<organism evidence="2 3">
    <name type="scientific">Jeotgalicoccus saudimassiliensis</name>
    <dbReference type="NCBI Taxonomy" id="1461582"/>
    <lineage>
        <taxon>Bacteria</taxon>
        <taxon>Bacillati</taxon>
        <taxon>Bacillota</taxon>
        <taxon>Bacilli</taxon>
        <taxon>Bacillales</taxon>
        <taxon>Staphylococcaceae</taxon>
        <taxon>Jeotgalicoccus</taxon>
    </lineage>
</organism>
<dbReference type="Proteomes" id="UP000044136">
    <property type="component" value="Unassembled WGS sequence"/>
</dbReference>
<dbReference type="EMBL" id="CCSE01000001">
    <property type="protein sequence ID" value="CEA03753.1"/>
    <property type="molecule type" value="Genomic_DNA"/>
</dbReference>
<keyword evidence="3" id="KW-1185">Reference proteome</keyword>